<dbReference type="InterPro" id="IPR015500">
    <property type="entry name" value="Peptidase_S8_subtilisin-rel"/>
</dbReference>
<dbReference type="GO" id="GO:0006508">
    <property type="term" value="P:proteolysis"/>
    <property type="evidence" value="ECO:0007669"/>
    <property type="project" value="UniProtKB-KW"/>
</dbReference>
<dbReference type="EMBL" id="BMQC01000004">
    <property type="protein sequence ID" value="GGK23127.1"/>
    <property type="molecule type" value="Genomic_DNA"/>
</dbReference>
<evidence type="ECO:0000259" key="8">
    <source>
        <dbReference type="Pfam" id="PF00082"/>
    </source>
</evidence>
<evidence type="ECO:0000256" key="1">
    <source>
        <dbReference type="ARBA" id="ARBA00011073"/>
    </source>
</evidence>
<evidence type="ECO:0000256" key="4">
    <source>
        <dbReference type="ARBA" id="ARBA00022825"/>
    </source>
</evidence>
<dbReference type="PRINTS" id="PR00723">
    <property type="entry name" value="SUBTILISIN"/>
</dbReference>
<evidence type="ECO:0000256" key="7">
    <source>
        <dbReference type="SAM" id="SignalP"/>
    </source>
</evidence>
<protein>
    <recommendedName>
        <fullName evidence="8">Peptidase S8/S53 domain-containing protein</fullName>
    </recommendedName>
</protein>
<dbReference type="Gene3D" id="3.40.50.200">
    <property type="entry name" value="Peptidase S8/S53 domain"/>
    <property type="match status" value="1"/>
</dbReference>
<dbReference type="InterPro" id="IPR000209">
    <property type="entry name" value="Peptidase_S8/S53_dom"/>
</dbReference>
<evidence type="ECO:0000256" key="5">
    <source>
        <dbReference type="PROSITE-ProRule" id="PRU01240"/>
    </source>
</evidence>
<proteinExistence type="inferred from homology"/>
<dbReference type="PANTHER" id="PTHR43806">
    <property type="entry name" value="PEPTIDASE S8"/>
    <property type="match status" value="1"/>
</dbReference>
<dbReference type="SUPFAM" id="SSF52743">
    <property type="entry name" value="Subtilisin-like"/>
    <property type="match status" value="1"/>
</dbReference>
<feature type="active site" description="Charge relay system" evidence="5">
    <location>
        <position position="99"/>
    </location>
</feature>
<keyword evidence="6" id="KW-0472">Membrane</keyword>
<keyword evidence="7" id="KW-0732">Signal</keyword>
<accession>A0A8J3FG51</accession>
<feature type="domain" description="Peptidase S8/S53" evidence="8">
    <location>
        <begin position="53"/>
        <end position="302"/>
    </location>
</feature>
<keyword evidence="4 5" id="KW-0720">Serine protease</keyword>
<sequence length="376" mass="37740">MRRRTGLRRALALLAAGLLGAGGSAPAAALPPRGKQWHLAYLRVEEAHGISTGEGVVVALIDTGADSGHPDLTGQFLPGRDFTGGTDDRVRDDADPDGHGTAMAGLIAAHGRTAGGALGLAPGARILPIRTSTGRGRTSGIEEAVRWATAQGAAVISISSVGPAGIAEQQAVAEAVRAGVVVVAGVGNRPQSQAVGYPAGYPGVLAVAGVDRRGRHVPSSVTGPQVMLAAPAADITTTLPRTAGRYYTGDGGTSSATAIVAGAAALVRAEYPQLTGPQVVARLTGTADDRGAPGRDPEYGYGVLNLANALTADLPGQPTSPPTLAAAAPAAPSSRPWVVYLVALGVLAATAAVATVWYWRRLTARPSRAATGPGAR</sequence>
<dbReference type="RefSeq" id="WP_189113447.1">
    <property type="nucleotide sequence ID" value="NZ_BMQC01000004.1"/>
</dbReference>
<keyword evidence="6" id="KW-0812">Transmembrane</keyword>
<keyword evidence="2 5" id="KW-0645">Protease</keyword>
<evidence type="ECO:0000313" key="10">
    <source>
        <dbReference type="Proteomes" id="UP000662200"/>
    </source>
</evidence>
<gene>
    <name evidence="9" type="ORF">GCM10010124_14560</name>
</gene>
<keyword evidence="3 5" id="KW-0378">Hydrolase</keyword>
<dbReference type="PANTHER" id="PTHR43806:SF11">
    <property type="entry name" value="CEREVISIN-RELATED"/>
    <property type="match status" value="1"/>
</dbReference>
<dbReference type="Proteomes" id="UP000662200">
    <property type="component" value="Unassembled WGS sequence"/>
</dbReference>
<feature type="active site" description="Charge relay system" evidence="5">
    <location>
        <position position="254"/>
    </location>
</feature>
<feature type="chain" id="PRO_5035313101" description="Peptidase S8/S53 domain-containing protein" evidence="7">
    <location>
        <begin position="28"/>
        <end position="376"/>
    </location>
</feature>
<reference evidence="9" key="2">
    <citation type="submission" date="2020-09" db="EMBL/GenBank/DDBJ databases">
        <authorList>
            <person name="Sun Q."/>
            <person name="Ohkuma M."/>
        </authorList>
    </citation>
    <scope>NUCLEOTIDE SEQUENCE</scope>
    <source>
        <strain evidence="9">JCM 3091</strain>
    </source>
</reference>
<dbReference type="PROSITE" id="PS51892">
    <property type="entry name" value="SUBTILASE"/>
    <property type="match status" value="1"/>
</dbReference>
<evidence type="ECO:0000256" key="3">
    <source>
        <dbReference type="ARBA" id="ARBA00022801"/>
    </source>
</evidence>
<evidence type="ECO:0000313" key="9">
    <source>
        <dbReference type="EMBL" id="GGK23127.1"/>
    </source>
</evidence>
<comment type="similarity">
    <text evidence="1 5">Belongs to the peptidase S8 family.</text>
</comment>
<dbReference type="AlphaFoldDB" id="A0A8J3FG51"/>
<feature type="active site" description="Charge relay system" evidence="5">
    <location>
        <position position="62"/>
    </location>
</feature>
<keyword evidence="6" id="KW-1133">Transmembrane helix</keyword>
<evidence type="ECO:0000256" key="6">
    <source>
        <dbReference type="SAM" id="Phobius"/>
    </source>
</evidence>
<reference evidence="9" key="1">
    <citation type="journal article" date="2014" name="Int. J. Syst. Evol. Microbiol.">
        <title>Complete genome sequence of Corynebacterium casei LMG S-19264T (=DSM 44701T), isolated from a smear-ripened cheese.</title>
        <authorList>
            <consortium name="US DOE Joint Genome Institute (JGI-PGF)"/>
            <person name="Walter F."/>
            <person name="Albersmeier A."/>
            <person name="Kalinowski J."/>
            <person name="Ruckert C."/>
        </authorList>
    </citation>
    <scope>NUCLEOTIDE SEQUENCE</scope>
    <source>
        <strain evidence="9">JCM 3091</strain>
    </source>
</reference>
<dbReference type="InterPro" id="IPR036852">
    <property type="entry name" value="Peptidase_S8/S53_dom_sf"/>
</dbReference>
<dbReference type="Pfam" id="PF00082">
    <property type="entry name" value="Peptidase_S8"/>
    <property type="match status" value="1"/>
</dbReference>
<keyword evidence="10" id="KW-1185">Reference proteome</keyword>
<feature type="transmembrane region" description="Helical" evidence="6">
    <location>
        <begin position="337"/>
        <end position="359"/>
    </location>
</feature>
<feature type="signal peptide" evidence="7">
    <location>
        <begin position="1"/>
        <end position="27"/>
    </location>
</feature>
<comment type="caution">
    <text evidence="9">The sequence shown here is derived from an EMBL/GenBank/DDBJ whole genome shotgun (WGS) entry which is preliminary data.</text>
</comment>
<dbReference type="GO" id="GO:0004252">
    <property type="term" value="F:serine-type endopeptidase activity"/>
    <property type="evidence" value="ECO:0007669"/>
    <property type="project" value="UniProtKB-UniRule"/>
</dbReference>
<dbReference type="InterPro" id="IPR050131">
    <property type="entry name" value="Peptidase_S8_subtilisin-like"/>
</dbReference>
<name>A0A8J3FG51_9ACTN</name>
<evidence type="ECO:0000256" key="2">
    <source>
        <dbReference type="ARBA" id="ARBA00022670"/>
    </source>
</evidence>
<organism evidence="9 10">
    <name type="scientific">Pilimelia terevasa</name>
    <dbReference type="NCBI Taxonomy" id="53372"/>
    <lineage>
        <taxon>Bacteria</taxon>
        <taxon>Bacillati</taxon>
        <taxon>Actinomycetota</taxon>
        <taxon>Actinomycetes</taxon>
        <taxon>Micromonosporales</taxon>
        <taxon>Micromonosporaceae</taxon>
        <taxon>Pilimelia</taxon>
    </lineage>
</organism>